<dbReference type="Proteomes" id="UP000655094">
    <property type="component" value="Unassembled WGS sequence"/>
</dbReference>
<keyword evidence="3" id="KW-0547">Nucleotide-binding</keyword>
<dbReference type="InterPro" id="IPR027417">
    <property type="entry name" value="P-loop_NTPase"/>
</dbReference>
<keyword evidence="6" id="KW-0472">Membrane</keyword>
<keyword evidence="5" id="KW-1278">Translocase</keyword>
<reference evidence="9" key="1">
    <citation type="submission" date="2020-10" db="EMBL/GenBank/DDBJ databases">
        <title>Genome Sequence of ESBL Producing Zambian Clinical Strains.</title>
        <authorList>
            <person name="Shawa M."/>
            <person name="Furuta Y."/>
            <person name="Simbotwe M."/>
            <person name="Mulenga E."/>
            <person name="Mubanga M."/>
            <person name="Mulenga G."/>
            <person name="Kaile C."/>
            <person name="Zorigt T."/>
            <person name="Hang'ombe B."/>
            <person name="Higashi H."/>
        </authorList>
    </citation>
    <scope>NUCLEOTIDE SEQUENCE</scope>
    <source>
        <strain evidence="9">Zam_UTH_09</strain>
    </source>
</reference>
<evidence type="ECO:0000313" key="9">
    <source>
        <dbReference type="EMBL" id="GHK55377.1"/>
    </source>
</evidence>
<accession>A0A919M199</accession>
<dbReference type="GO" id="GO:0005524">
    <property type="term" value="F:ATP binding"/>
    <property type="evidence" value="ECO:0007669"/>
    <property type="project" value="UniProtKB-KW"/>
</dbReference>
<keyword evidence="1" id="KW-0813">Transport</keyword>
<evidence type="ECO:0000313" key="10">
    <source>
        <dbReference type="Proteomes" id="UP000655094"/>
    </source>
</evidence>
<dbReference type="GO" id="GO:0016887">
    <property type="term" value="F:ATP hydrolysis activity"/>
    <property type="evidence" value="ECO:0007669"/>
    <property type="project" value="InterPro"/>
</dbReference>
<comment type="caution">
    <text evidence="9">The sequence shown here is derived from an EMBL/GenBank/DDBJ whole genome shotgun (WGS) entry which is preliminary data.</text>
</comment>
<dbReference type="EMBL" id="BNFF01000001">
    <property type="protein sequence ID" value="GHK55377.1"/>
    <property type="molecule type" value="Genomic_DNA"/>
</dbReference>
<dbReference type="InterPro" id="IPR003439">
    <property type="entry name" value="ABC_transporter-like_ATP-bd"/>
</dbReference>
<keyword evidence="2" id="KW-1003">Cell membrane</keyword>
<keyword evidence="4" id="KW-0067">ATP-binding</keyword>
<proteinExistence type="predicted"/>
<evidence type="ECO:0000256" key="5">
    <source>
        <dbReference type="ARBA" id="ARBA00022967"/>
    </source>
</evidence>
<evidence type="ECO:0000256" key="6">
    <source>
        <dbReference type="ARBA" id="ARBA00023136"/>
    </source>
</evidence>
<dbReference type="Pfam" id="PF00005">
    <property type="entry name" value="ABC_tran"/>
    <property type="match status" value="1"/>
</dbReference>
<dbReference type="PANTHER" id="PTHR43790:SF3">
    <property type="entry name" value="D-ALLOSE IMPORT ATP-BINDING PROTEIN ALSA-RELATED"/>
    <property type="match status" value="1"/>
</dbReference>
<feature type="domain" description="ABC transporter" evidence="8">
    <location>
        <begin position="110"/>
        <end position="179"/>
    </location>
</feature>
<dbReference type="SUPFAM" id="SSF52540">
    <property type="entry name" value="P-loop containing nucleoside triphosphate hydrolases"/>
    <property type="match status" value="2"/>
</dbReference>
<evidence type="ECO:0000256" key="2">
    <source>
        <dbReference type="ARBA" id="ARBA00022475"/>
    </source>
</evidence>
<evidence type="ECO:0000256" key="3">
    <source>
        <dbReference type="ARBA" id="ARBA00022741"/>
    </source>
</evidence>
<dbReference type="Gene3D" id="3.40.50.300">
    <property type="entry name" value="P-loop containing nucleotide triphosphate hydrolases"/>
    <property type="match status" value="2"/>
</dbReference>
<organism evidence="9 10">
    <name type="scientific">Klebsiella pneumoniae</name>
    <dbReference type="NCBI Taxonomy" id="573"/>
    <lineage>
        <taxon>Bacteria</taxon>
        <taxon>Pseudomonadati</taxon>
        <taxon>Pseudomonadota</taxon>
        <taxon>Gammaproteobacteria</taxon>
        <taxon>Enterobacterales</taxon>
        <taxon>Enterobacteriaceae</taxon>
        <taxon>Klebsiella/Raoultella group</taxon>
        <taxon>Klebsiella</taxon>
        <taxon>Klebsiella pneumoniae complex</taxon>
    </lineage>
</organism>
<protein>
    <recommendedName>
        <fullName evidence="8">ABC transporter domain-containing protein</fullName>
    </recommendedName>
</protein>
<sequence>MVILDEPTAALSQHEILEFYHIVERLKQDGKAILFISHKFDEIFELADYYTILRDGVYVSSGAISDITEERMVSMMVGRAISQTYPKVDCTPGETVLEVTDLCHPTEFAHISFRLRKGEILGFYGLVGAGRTELMQALSGVSRPSSGEIRLNGRTMRFHQPADAIRAGIVCVPEERQKQGAIIALPIAQNISLPQLSKLNPNGVLNDAREWRLADEYASRLQVKPSAGGSRWRPSPAATSRKW</sequence>
<dbReference type="InterPro" id="IPR050107">
    <property type="entry name" value="ABC_carbohydrate_import_ATPase"/>
</dbReference>
<evidence type="ECO:0000259" key="8">
    <source>
        <dbReference type="Pfam" id="PF00005"/>
    </source>
</evidence>
<dbReference type="AlphaFoldDB" id="A0A919M199"/>
<name>A0A919M199_KLEPN</name>
<evidence type="ECO:0000256" key="1">
    <source>
        <dbReference type="ARBA" id="ARBA00022448"/>
    </source>
</evidence>
<evidence type="ECO:0000256" key="7">
    <source>
        <dbReference type="SAM" id="MobiDB-lite"/>
    </source>
</evidence>
<dbReference type="PANTHER" id="PTHR43790">
    <property type="entry name" value="CARBOHYDRATE TRANSPORT ATP-BINDING PROTEIN MG119-RELATED"/>
    <property type="match status" value="1"/>
</dbReference>
<feature type="region of interest" description="Disordered" evidence="7">
    <location>
        <begin position="224"/>
        <end position="243"/>
    </location>
</feature>
<evidence type="ECO:0000256" key="4">
    <source>
        <dbReference type="ARBA" id="ARBA00022840"/>
    </source>
</evidence>
<gene>
    <name evidence="9" type="ORF">KPZU09_51130</name>
</gene>